<sequence length="95" mass="10667">MAKKQMTNEKLAQMIAKGFENTASKQDLLAIEKRLGGIDGKIEALSEGLRLVRDDVHDLKVAMGPLVRTVVDMENVIRSLHMRLNRVERKVGLAR</sequence>
<organism evidence="1 2">
    <name type="scientific">Candidatus Sungbacteria bacterium RIFCSPLOWO2_12_FULL_41_11</name>
    <dbReference type="NCBI Taxonomy" id="1802286"/>
    <lineage>
        <taxon>Bacteria</taxon>
        <taxon>Candidatus Sungiibacteriota</taxon>
    </lineage>
</organism>
<dbReference type="AlphaFoldDB" id="A0A1G2LNR9"/>
<accession>A0A1G2LNR9</accession>
<protein>
    <submittedName>
        <fullName evidence="1">Uncharacterized protein</fullName>
    </submittedName>
</protein>
<name>A0A1G2LNR9_9BACT</name>
<dbReference type="Proteomes" id="UP000177171">
    <property type="component" value="Unassembled WGS sequence"/>
</dbReference>
<gene>
    <name evidence="1" type="ORF">A3G49_01220</name>
</gene>
<proteinExistence type="predicted"/>
<dbReference type="EMBL" id="MHQY01000031">
    <property type="protein sequence ID" value="OHA13255.1"/>
    <property type="molecule type" value="Genomic_DNA"/>
</dbReference>
<comment type="caution">
    <text evidence="1">The sequence shown here is derived from an EMBL/GenBank/DDBJ whole genome shotgun (WGS) entry which is preliminary data.</text>
</comment>
<reference evidence="1 2" key="1">
    <citation type="journal article" date="2016" name="Nat. Commun.">
        <title>Thousands of microbial genomes shed light on interconnected biogeochemical processes in an aquifer system.</title>
        <authorList>
            <person name="Anantharaman K."/>
            <person name="Brown C.T."/>
            <person name="Hug L.A."/>
            <person name="Sharon I."/>
            <person name="Castelle C.J."/>
            <person name="Probst A.J."/>
            <person name="Thomas B.C."/>
            <person name="Singh A."/>
            <person name="Wilkins M.J."/>
            <person name="Karaoz U."/>
            <person name="Brodie E.L."/>
            <person name="Williams K.H."/>
            <person name="Hubbard S.S."/>
            <person name="Banfield J.F."/>
        </authorList>
    </citation>
    <scope>NUCLEOTIDE SEQUENCE [LARGE SCALE GENOMIC DNA]</scope>
</reference>
<evidence type="ECO:0000313" key="2">
    <source>
        <dbReference type="Proteomes" id="UP000177171"/>
    </source>
</evidence>
<evidence type="ECO:0000313" key="1">
    <source>
        <dbReference type="EMBL" id="OHA13255.1"/>
    </source>
</evidence>